<dbReference type="Proteomes" id="UP000641954">
    <property type="component" value="Unassembled WGS sequence"/>
</dbReference>
<reference evidence="1 2" key="1">
    <citation type="journal article" date="2020" name="ISME J.">
        <title>Comparative genomics reveals insights into cyanobacterial evolution and habitat adaptation.</title>
        <authorList>
            <person name="Chen M.Y."/>
            <person name="Teng W.K."/>
            <person name="Zhao L."/>
            <person name="Hu C.X."/>
            <person name="Zhou Y.K."/>
            <person name="Han B.P."/>
            <person name="Song L.R."/>
            <person name="Shu W.S."/>
        </authorList>
    </citation>
    <scope>NUCLEOTIDE SEQUENCE [LARGE SCALE GENOMIC DNA]</scope>
    <source>
        <strain evidence="1 2">FACHB-1370</strain>
    </source>
</reference>
<evidence type="ECO:0000313" key="1">
    <source>
        <dbReference type="EMBL" id="MBD2545211.1"/>
    </source>
</evidence>
<name>A0ABR8EF39_9CYAN</name>
<protein>
    <submittedName>
        <fullName evidence="1">Uncharacterized protein</fullName>
    </submittedName>
</protein>
<evidence type="ECO:0000313" key="2">
    <source>
        <dbReference type="Proteomes" id="UP000641954"/>
    </source>
</evidence>
<proteinExistence type="predicted"/>
<keyword evidence="2" id="KW-1185">Reference proteome</keyword>
<dbReference type="EMBL" id="JACJSK010000020">
    <property type="protein sequence ID" value="MBD2545211.1"/>
    <property type="molecule type" value="Genomic_DNA"/>
</dbReference>
<organism evidence="1 2">
    <name type="scientific">Planktothricoides raciborskii FACHB-1370</name>
    <dbReference type="NCBI Taxonomy" id="2949576"/>
    <lineage>
        <taxon>Bacteria</taxon>
        <taxon>Bacillati</taxon>
        <taxon>Cyanobacteriota</taxon>
        <taxon>Cyanophyceae</taxon>
        <taxon>Oscillatoriophycideae</taxon>
        <taxon>Oscillatoriales</taxon>
        <taxon>Oscillatoriaceae</taxon>
        <taxon>Planktothricoides</taxon>
    </lineage>
</organism>
<dbReference type="RefSeq" id="WP_190879009.1">
    <property type="nucleotide sequence ID" value="NZ_JACJSK010000020.1"/>
</dbReference>
<gene>
    <name evidence="1" type="ORF">H6G72_15500</name>
</gene>
<comment type="caution">
    <text evidence="1">The sequence shown here is derived from an EMBL/GenBank/DDBJ whole genome shotgun (WGS) entry which is preliminary data.</text>
</comment>
<sequence>MQEQLGHSEAIIIDPIEPEPFAWDSASRNPLRESRLCNSAFRLDF</sequence>
<accession>A0ABR8EF39</accession>